<keyword evidence="2" id="KW-1185">Reference proteome</keyword>
<name>A0ABT9IFX2_9ACTN</name>
<dbReference type="PROSITE" id="PS51257">
    <property type="entry name" value="PROKAR_LIPOPROTEIN"/>
    <property type="match status" value="1"/>
</dbReference>
<dbReference type="RefSeq" id="WP_306001028.1">
    <property type="nucleotide sequence ID" value="NZ_JASNFN010000024.1"/>
</dbReference>
<dbReference type="EMBL" id="JASNFN010000024">
    <property type="protein sequence ID" value="MDP5184466.1"/>
    <property type="molecule type" value="Genomic_DNA"/>
</dbReference>
<sequence length="50" mass="5198">MPRTPPAPAVPGSGACARTRGEHLTACEAEVEQEGKALVHAVATFALLER</sequence>
<organism evidence="1 2">
    <name type="scientific">Blastococcus carthaginiensis</name>
    <dbReference type="NCBI Taxonomy" id="3050034"/>
    <lineage>
        <taxon>Bacteria</taxon>
        <taxon>Bacillati</taxon>
        <taxon>Actinomycetota</taxon>
        <taxon>Actinomycetes</taxon>
        <taxon>Geodermatophilales</taxon>
        <taxon>Geodermatophilaceae</taxon>
        <taxon>Blastococcus</taxon>
    </lineage>
</organism>
<accession>A0ABT9IFX2</accession>
<evidence type="ECO:0000313" key="1">
    <source>
        <dbReference type="EMBL" id="MDP5184466.1"/>
    </source>
</evidence>
<reference evidence="2" key="1">
    <citation type="submission" date="2023-05" db="EMBL/GenBank/DDBJ databases">
        <title>Draft genome of Pseudofrankia sp. BMG5.37.</title>
        <authorList>
            <person name="Gtari M."/>
            <person name="Ghodhbane F."/>
            <person name="Sbissi I."/>
        </authorList>
    </citation>
    <scope>NUCLEOTIDE SEQUENCE [LARGE SCALE GENOMIC DNA]</scope>
    <source>
        <strain evidence="2">BMG 814</strain>
    </source>
</reference>
<evidence type="ECO:0008006" key="3">
    <source>
        <dbReference type="Google" id="ProtNLM"/>
    </source>
</evidence>
<evidence type="ECO:0000313" key="2">
    <source>
        <dbReference type="Proteomes" id="UP001233673"/>
    </source>
</evidence>
<dbReference type="Proteomes" id="UP001233673">
    <property type="component" value="Unassembled WGS sequence"/>
</dbReference>
<protein>
    <recommendedName>
        <fullName evidence="3">Thioesterase superfamily protein</fullName>
    </recommendedName>
</protein>
<proteinExistence type="predicted"/>
<comment type="caution">
    <text evidence="1">The sequence shown here is derived from an EMBL/GenBank/DDBJ whole genome shotgun (WGS) entry which is preliminary data.</text>
</comment>
<gene>
    <name evidence="1" type="ORF">QOZ88_17660</name>
</gene>